<dbReference type="GO" id="GO:0006167">
    <property type="term" value="P:AMP biosynthetic process"/>
    <property type="evidence" value="ECO:0007669"/>
    <property type="project" value="TreeGrafter"/>
</dbReference>
<reference evidence="4" key="2">
    <citation type="submission" date="2021-08" db="EMBL/GenBank/DDBJ databases">
        <authorList>
            <person name="Dalcin Martins P."/>
        </authorList>
    </citation>
    <scope>NUCLEOTIDE SEQUENCE</scope>
    <source>
        <strain evidence="4">MAG_39</strain>
    </source>
</reference>
<evidence type="ECO:0000313" key="5">
    <source>
        <dbReference type="Proteomes" id="UP000705867"/>
    </source>
</evidence>
<dbReference type="GO" id="GO:0006754">
    <property type="term" value="P:ATP biosynthetic process"/>
    <property type="evidence" value="ECO:0007669"/>
    <property type="project" value="TreeGrafter"/>
</dbReference>
<name>A0A953JB85_9BACT</name>
<dbReference type="PROSITE" id="PS51462">
    <property type="entry name" value="NUDIX"/>
    <property type="match status" value="1"/>
</dbReference>
<proteinExistence type="inferred from homology"/>
<dbReference type="InterPro" id="IPR020084">
    <property type="entry name" value="NUDIX_hydrolase_CS"/>
</dbReference>
<dbReference type="SUPFAM" id="SSF55811">
    <property type="entry name" value="Nudix"/>
    <property type="match status" value="1"/>
</dbReference>
<dbReference type="EMBL" id="JAIOIV010000038">
    <property type="protein sequence ID" value="MBZ0155604.1"/>
    <property type="molecule type" value="Genomic_DNA"/>
</dbReference>
<dbReference type="InterPro" id="IPR020476">
    <property type="entry name" value="Nudix_hydrolase"/>
</dbReference>
<evidence type="ECO:0000313" key="4">
    <source>
        <dbReference type="EMBL" id="MBZ0155604.1"/>
    </source>
</evidence>
<protein>
    <submittedName>
        <fullName evidence="4">NUDIX hydrolase</fullName>
    </submittedName>
</protein>
<gene>
    <name evidence="4" type="ORF">K8I29_05225</name>
</gene>
<evidence type="ECO:0000256" key="2">
    <source>
        <dbReference type="RuleBase" id="RU003476"/>
    </source>
</evidence>
<dbReference type="PANTHER" id="PTHR21340:SF0">
    <property type="entry name" value="BIS(5'-NUCLEOSYL)-TETRAPHOSPHATASE [ASYMMETRICAL]"/>
    <property type="match status" value="1"/>
</dbReference>
<dbReference type="Proteomes" id="UP000705867">
    <property type="component" value="Unassembled WGS sequence"/>
</dbReference>
<dbReference type="InterPro" id="IPR000086">
    <property type="entry name" value="NUDIX_hydrolase_dom"/>
</dbReference>
<sequence>MKPATLKHLRSAGGVIFRKRDDTIEIALIATKGRTAWTLPKGIIDKGEAPEVTAVREIEEETGLVGRIIDFLGEKSYWFYLKDENTKYRKTVSYFLLELIGGTIENSCWEVDEAVWVPLEQAVLKLSYRSDREIVETAKERLSTHGFHTVTG</sequence>
<dbReference type="InterPro" id="IPR015797">
    <property type="entry name" value="NUDIX_hydrolase-like_dom_sf"/>
</dbReference>
<dbReference type="GO" id="GO:0004081">
    <property type="term" value="F:bis(5'-nucleosyl)-tetraphosphatase (asymmetrical) activity"/>
    <property type="evidence" value="ECO:0007669"/>
    <property type="project" value="TreeGrafter"/>
</dbReference>
<dbReference type="PROSITE" id="PS00893">
    <property type="entry name" value="NUDIX_BOX"/>
    <property type="match status" value="1"/>
</dbReference>
<dbReference type="PRINTS" id="PR00502">
    <property type="entry name" value="NUDIXFAMILY"/>
</dbReference>
<evidence type="ECO:0000259" key="3">
    <source>
        <dbReference type="PROSITE" id="PS51462"/>
    </source>
</evidence>
<dbReference type="PANTHER" id="PTHR21340">
    <property type="entry name" value="DIADENOSINE 5,5-P1,P4-TETRAPHOSPHATE PYROPHOSPHOHYDROLASE MUTT"/>
    <property type="match status" value="1"/>
</dbReference>
<comment type="similarity">
    <text evidence="2">Belongs to the Nudix hydrolase family.</text>
</comment>
<dbReference type="Gene3D" id="3.90.79.10">
    <property type="entry name" value="Nucleoside Triphosphate Pyrophosphohydrolase"/>
    <property type="match status" value="1"/>
</dbReference>
<dbReference type="AlphaFoldDB" id="A0A953JB85"/>
<dbReference type="Pfam" id="PF00293">
    <property type="entry name" value="NUDIX"/>
    <property type="match status" value="1"/>
</dbReference>
<keyword evidence="1 2" id="KW-0378">Hydrolase</keyword>
<organism evidence="4 5">
    <name type="scientific">Candidatus Nitrobium versatile</name>
    <dbReference type="NCBI Taxonomy" id="2884831"/>
    <lineage>
        <taxon>Bacteria</taxon>
        <taxon>Pseudomonadati</taxon>
        <taxon>Nitrospirota</taxon>
        <taxon>Nitrospiria</taxon>
        <taxon>Nitrospirales</taxon>
        <taxon>Nitrospiraceae</taxon>
        <taxon>Candidatus Nitrobium</taxon>
    </lineage>
</organism>
<feature type="domain" description="Nudix hydrolase" evidence="3">
    <location>
        <begin position="7"/>
        <end position="139"/>
    </location>
</feature>
<accession>A0A953JB85</accession>
<dbReference type="CDD" id="cd03673">
    <property type="entry name" value="NUDIX_Ap6A_hydrolase"/>
    <property type="match status" value="1"/>
</dbReference>
<evidence type="ECO:0000256" key="1">
    <source>
        <dbReference type="ARBA" id="ARBA00022801"/>
    </source>
</evidence>
<comment type="caution">
    <text evidence="4">The sequence shown here is derived from an EMBL/GenBank/DDBJ whole genome shotgun (WGS) entry which is preliminary data.</text>
</comment>
<dbReference type="InterPro" id="IPR051325">
    <property type="entry name" value="Nudix_hydrolase_domain"/>
</dbReference>
<reference evidence="4" key="1">
    <citation type="journal article" date="2021" name="bioRxiv">
        <title>Unraveling nitrogen, sulfur and carbon metabolic pathways and microbial community transcriptional responses to substrate deprivation and toxicity stresses in a bioreactor mimicking anoxic brackish coastal sediment conditions.</title>
        <authorList>
            <person name="Martins P.D."/>
            <person name="Echeveste M.J."/>
            <person name="Arshad A."/>
            <person name="Kurth J."/>
            <person name="Ouboter H."/>
            <person name="Jetten M.S.M."/>
            <person name="Welte C.U."/>
        </authorList>
    </citation>
    <scope>NUCLEOTIDE SEQUENCE</scope>
    <source>
        <strain evidence="4">MAG_39</strain>
    </source>
</reference>